<reference evidence="2" key="1">
    <citation type="journal article" date="2017" name="Nature">
        <title>The sunflower genome provides insights into oil metabolism, flowering and Asterid evolution.</title>
        <authorList>
            <person name="Badouin H."/>
            <person name="Gouzy J."/>
            <person name="Grassa C.J."/>
            <person name="Murat F."/>
            <person name="Staton S.E."/>
            <person name="Cottret L."/>
            <person name="Lelandais-Briere C."/>
            <person name="Owens G.L."/>
            <person name="Carrere S."/>
            <person name="Mayjonade B."/>
            <person name="Legrand L."/>
            <person name="Gill N."/>
            <person name="Kane N.C."/>
            <person name="Bowers J.E."/>
            <person name="Hubner S."/>
            <person name="Bellec A."/>
            <person name="Berard A."/>
            <person name="Berges H."/>
            <person name="Blanchet N."/>
            <person name="Boniface M.C."/>
            <person name="Brunel D."/>
            <person name="Catrice O."/>
            <person name="Chaidir N."/>
            <person name="Claudel C."/>
            <person name="Donnadieu C."/>
            <person name="Faraut T."/>
            <person name="Fievet G."/>
            <person name="Helmstetter N."/>
            <person name="King M."/>
            <person name="Knapp S.J."/>
            <person name="Lai Z."/>
            <person name="Le Paslier M.C."/>
            <person name="Lippi Y."/>
            <person name="Lorenzon L."/>
            <person name="Mandel J.R."/>
            <person name="Marage G."/>
            <person name="Marchand G."/>
            <person name="Marquand E."/>
            <person name="Bret-Mestries E."/>
            <person name="Morien E."/>
            <person name="Nambeesan S."/>
            <person name="Nguyen T."/>
            <person name="Pegot-Espagnet P."/>
            <person name="Pouilly N."/>
            <person name="Raftis F."/>
            <person name="Sallet E."/>
            <person name="Schiex T."/>
            <person name="Thomas J."/>
            <person name="Vandecasteele C."/>
            <person name="Vares D."/>
            <person name="Vear F."/>
            <person name="Vautrin S."/>
            <person name="Crespi M."/>
            <person name="Mangin B."/>
            <person name="Burke J.M."/>
            <person name="Salse J."/>
            <person name="Munos S."/>
            <person name="Vincourt P."/>
            <person name="Rieseberg L.H."/>
            <person name="Langlade N.B."/>
        </authorList>
    </citation>
    <scope>NUCLEOTIDE SEQUENCE</scope>
    <source>
        <tissue evidence="2">Leaves</tissue>
    </source>
</reference>
<dbReference type="AlphaFoldDB" id="A0A9K3H039"/>
<protein>
    <submittedName>
        <fullName evidence="2">Uncharacterized protein</fullName>
    </submittedName>
</protein>
<gene>
    <name evidence="2" type="ORF">HanXRQr2_Chr16g0765641</name>
</gene>
<dbReference type="Proteomes" id="UP000215914">
    <property type="component" value="Unassembled WGS sequence"/>
</dbReference>
<feature type="compositionally biased region" description="Polar residues" evidence="1">
    <location>
        <begin position="18"/>
        <end position="28"/>
    </location>
</feature>
<name>A0A9K3H039_HELAN</name>
<proteinExistence type="predicted"/>
<evidence type="ECO:0000256" key="1">
    <source>
        <dbReference type="SAM" id="MobiDB-lite"/>
    </source>
</evidence>
<sequence>MGVQQDAVVGSKLISEEPASSGSDACSIGIQQGNRTEKAAEGIISNFQPTIVAEKKRDAVIIYLQKLKDKLIVR</sequence>
<organism evidence="2 3">
    <name type="scientific">Helianthus annuus</name>
    <name type="common">Common sunflower</name>
    <dbReference type="NCBI Taxonomy" id="4232"/>
    <lineage>
        <taxon>Eukaryota</taxon>
        <taxon>Viridiplantae</taxon>
        <taxon>Streptophyta</taxon>
        <taxon>Embryophyta</taxon>
        <taxon>Tracheophyta</taxon>
        <taxon>Spermatophyta</taxon>
        <taxon>Magnoliopsida</taxon>
        <taxon>eudicotyledons</taxon>
        <taxon>Gunneridae</taxon>
        <taxon>Pentapetalae</taxon>
        <taxon>asterids</taxon>
        <taxon>campanulids</taxon>
        <taxon>Asterales</taxon>
        <taxon>Asteraceae</taxon>
        <taxon>Asteroideae</taxon>
        <taxon>Heliantheae alliance</taxon>
        <taxon>Heliantheae</taxon>
        <taxon>Helianthus</taxon>
    </lineage>
</organism>
<accession>A0A9K3H039</accession>
<reference evidence="2" key="2">
    <citation type="submission" date="2020-06" db="EMBL/GenBank/DDBJ databases">
        <title>Helianthus annuus Genome sequencing and assembly Release 2.</title>
        <authorList>
            <person name="Gouzy J."/>
            <person name="Langlade N."/>
            <person name="Munos S."/>
        </authorList>
    </citation>
    <scope>NUCLEOTIDE SEQUENCE</scope>
    <source>
        <tissue evidence="2">Leaves</tissue>
    </source>
</reference>
<feature type="region of interest" description="Disordered" evidence="1">
    <location>
        <begin position="1"/>
        <end position="28"/>
    </location>
</feature>
<dbReference type="Gramene" id="mRNA:HanXRQr2_Chr16g0765641">
    <property type="protein sequence ID" value="mRNA:HanXRQr2_Chr16g0765641"/>
    <property type="gene ID" value="HanXRQr2_Chr16g0765641"/>
</dbReference>
<comment type="caution">
    <text evidence="2">The sequence shown here is derived from an EMBL/GenBank/DDBJ whole genome shotgun (WGS) entry which is preliminary data.</text>
</comment>
<evidence type="ECO:0000313" key="2">
    <source>
        <dbReference type="EMBL" id="KAF5761486.1"/>
    </source>
</evidence>
<dbReference type="EMBL" id="MNCJ02000331">
    <property type="protein sequence ID" value="KAF5761486.1"/>
    <property type="molecule type" value="Genomic_DNA"/>
</dbReference>
<keyword evidence="3" id="KW-1185">Reference proteome</keyword>
<evidence type="ECO:0000313" key="3">
    <source>
        <dbReference type="Proteomes" id="UP000215914"/>
    </source>
</evidence>